<dbReference type="Pfam" id="PF00098">
    <property type="entry name" value="zf-CCHC"/>
    <property type="match status" value="2"/>
</dbReference>
<organism evidence="14 15">
    <name type="scientific">Trifolium pratense</name>
    <name type="common">Red clover</name>
    <dbReference type="NCBI Taxonomy" id="57577"/>
    <lineage>
        <taxon>Eukaryota</taxon>
        <taxon>Viridiplantae</taxon>
        <taxon>Streptophyta</taxon>
        <taxon>Embryophyta</taxon>
        <taxon>Tracheophyta</taxon>
        <taxon>Spermatophyta</taxon>
        <taxon>Magnoliopsida</taxon>
        <taxon>eudicotyledons</taxon>
        <taxon>Gunneridae</taxon>
        <taxon>Pentapetalae</taxon>
        <taxon>rosids</taxon>
        <taxon>fabids</taxon>
        <taxon>Fabales</taxon>
        <taxon>Fabaceae</taxon>
        <taxon>Papilionoideae</taxon>
        <taxon>50 kb inversion clade</taxon>
        <taxon>NPAAA clade</taxon>
        <taxon>Hologalegina</taxon>
        <taxon>IRL clade</taxon>
        <taxon>Trifolieae</taxon>
        <taxon>Trifolium</taxon>
    </lineage>
</organism>
<evidence type="ECO:0000256" key="2">
    <source>
        <dbReference type="ARBA" id="ARBA00005120"/>
    </source>
</evidence>
<dbReference type="CDD" id="cd00950">
    <property type="entry name" value="DHDPS"/>
    <property type="match status" value="1"/>
</dbReference>
<feature type="region of interest" description="Disordered" evidence="12">
    <location>
        <begin position="29"/>
        <end position="80"/>
    </location>
</feature>
<evidence type="ECO:0000256" key="5">
    <source>
        <dbReference type="ARBA" id="ARBA00022605"/>
    </source>
</evidence>
<dbReference type="SUPFAM" id="SSF51569">
    <property type="entry name" value="Aldolase"/>
    <property type="match status" value="1"/>
</dbReference>
<keyword evidence="11" id="KW-0863">Zinc-finger</keyword>
<keyword evidence="8" id="KW-0456">Lyase</keyword>
<feature type="compositionally biased region" description="Polar residues" evidence="12">
    <location>
        <begin position="68"/>
        <end position="80"/>
    </location>
</feature>
<keyword evidence="6" id="KW-0220">Diaminopimelate biosynthesis</keyword>
<dbReference type="PROSITE" id="PS00666">
    <property type="entry name" value="DHDPS_2"/>
    <property type="match status" value="1"/>
</dbReference>
<dbReference type="SMART" id="SM00343">
    <property type="entry name" value="ZnF_C2HC"/>
    <property type="match status" value="3"/>
</dbReference>
<protein>
    <recommendedName>
        <fullName evidence="4">4-hydroxy-tetrahydrodipicolinate synthase</fullName>
        <ecNumber evidence="4">4.3.3.7</ecNumber>
    </recommendedName>
</protein>
<accession>A0A2K3NEN8</accession>
<feature type="compositionally biased region" description="Basic and acidic residues" evidence="12">
    <location>
        <begin position="53"/>
        <end position="67"/>
    </location>
</feature>
<dbReference type="GO" id="GO:0009089">
    <property type="term" value="P:lysine biosynthetic process via diaminopimelate"/>
    <property type="evidence" value="ECO:0007669"/>
    <property type="project" value="UniProtKB-UniPathway"/>
</dbReference>
<feature type="domain" description="CCHC-type" evidence="13">
    <location>
        <begin position="126"/>
        <end position="139"/>
    </location>
</feature>
<evidence type="ECO:0000256" key="10">
    <source>
        <dbReference type="ARBA" id="ARBA00047836"/>
    </source>
</evidence>
<dbReference type="AlphaFoldDB" id="A0A2K3NEN8"/>
<gene>
    <name evidence="14" type="ORF">L195_g024783</name>
</gene>
<dbReference type="UniPathway" id="UPA00034">
    <property type="reaction ID" value="UER00017"/>
</dbReference>
<dbReference type="Gene3D" id="4.10.60.10">
    <property type="entry name" value="Zinc finger, CCHC-type"/>
    <property type="match status" value="1"/>
</dbReference>
<dbReference type="PROSITE" id="PS50158">
    <property type="entry name" value="ZF_CCHC"/>
    <property type="match status" value="2"/>
</dbReference>
<dbReference type="InterPro" id="IPR020625">
    <property type="entry name" value="Schiff_base-form_aldolases_AS"/>
</dbReference>
<comment type="similarity">
    <text evidence="3">Belongs to the DapA family.</text>
</comment>
<dbReference type="InterPro" id="IPR001878">
    <property type="entry name" value="Znf_CCHC"/>
</dbReference>
<evidence type="ECO:0000313" key="14">
    <source>
        <dbReference type="EMBL" id="PNY01486.1"/>
    </source>
</evidence>
<dbReference type="GO" id="GO:0019877">
    <property type="term" value="P:diaminopimelate biosynthetic process"/>
    <property type="evidence" value="ECO:0007669"/>
    <property type="project" value="UniProtKB-KW"/>
</dbReference>
<dbReference type="InterPro" id="IPR020624">
    <property type="entry name" value="Schiff_base-form_aldolases_CS"/>
</dbReference>
<evidence type="ECO:0000256" key="12">
    <source>
        <dbReference type="SAM" id="MobiDB-lite"/>
    </source>
</evidence>
<comment type="function">
    <text evidence="1">Catalyzes the condensation of (S)-aspartate-beta-semialdehyde [(S)-ASA] and pyruvate to 4-hydroxy-tetrahydrodipicolinate (HTPA).</text>
</comment>
<evidence type="ECO:0000256" key="11">
    <source>
        <dbReference type="PROSITE-ProRule" id="PRU00047"/>
    </source>
</evidence>
<dbReference type="PROSITE" id="PS00665">
    <property type="entry name" value="DHDPS_1"/>
    <property type="match status" value="1"/>
</dbReference>
<dbReference type="InterPro" id="IPR005263">
    <property type="entry name" value="DapA"/>
</dbReference>
<dbReference type="InterPro" id="IPR002220">
    <property type="entry name" value="DapA-like"/>
</dbReference>
<keyword evidence="11" id="KW-0479">Metal-binding</keyword>
<dbReference type="Proteomes" id="UP000236291">
    <property type="component" value="Unassembled WGS sequence"/>
</dbReference>
<evidence type="ECO:0000256" key="1">
    <source>
        <dbReference type="ARBA" id="ARBA00003294"/>
    </source>
</evidence>
<comment type="caution">
    <text evidence="14">The sequence shown here is derived from an EMBL/GenBank/DDBJ whole genome shotgun (WGS) entry which is preliminary data.</text>
</comment>
<dbReference type="SMART" id="SM01130">
    <property type="entry name" value="DHDPS"/>
    <property type="match status" value="1"/>
</dbReference>
<comment type="pathway">
    <text evidence="2">Amino-acid biosynthesis; L-lysine biosynthesis via DAP pathway; (S)-tetrahydrodipicolinate from L-aspartate: step 3/4.</text>
</comment>
<dbReference type="EMBL" id="ASHM01020163">
    <property type="protein sequence ID" value="PNY01486.1"/>
    <property type="molecule type" value="Genomic_DNA"/>
</dbReference>
<keyword evidence="9" id="KW-0704">Schiff base</keyword>
<dbReference type="Gene3D" id="3.20.20.70">
    <property type="entry name" value="Aldolase class I"/>
    <property type="match status" value="1"/>
</dbReference>
<comment type="catalytic activity">
    <reaction evidence="10">
        <text>L-aspartate 4-semialdehyde + pyruvate = (2S,4S)-4-hydroxy-2,3,4,5-tetrahydrodipicolinate + H2O + H(+)</text>
        <dbReference type="Rhea" id="RHEA:34171"/>
        <dbReference type="ChEBI" id="CHEBI:15361"/>
        <dbReference type="ChEBI" id="CHEBI:15377"/>
        <dbReference type="ChEBI" id="CHEBI:15378"/>
        <dbReference type="ChEBI" id="CHEBI:67139"/>
        <dbReference type="ChEBI" id="CHEBI:537519"/>
        <dbReference type="EC" id="4.3.3.7"/>
    </reaction>
</comment>
<keyword evidence="11" id="KW-0862">Zinc</keyword>
<dbReference type="PANTHER" id="PTHR12128:SF58">
    <property type="entry name" value="4-HYDROXY-TETRAHYDRODIPICOLINATE SYNTHASE"/>
    <property type="match status" value="1"/>
</dbReference>
<dbReference type="Pfam" id="PF00701">
    <property type="entry name" value="DHDPS"/>
    <property type="match status" value="1"/>
</dbReference>
<proteinExistence type="inferred from homology"/>
<keyword evidence="7" id="KW-0457">Lysine biosynthesis</keyword>
<sequence>MRLEIKKAVGYQEIRNFSMIVNKSRIYEEDSKASSSYYKASREKRNVGQNRNKPYDKPRNVDQEGKQKTTNGRETSGGDNSNRSRCFKCGEIGHHVAECQETQSKCFKRGKLGHMANECRSSAVTCFRCGEPGHTRPQCGQPRRGLDTTPAKGKPKPSQACWPADARACLALAWPAGLLANWTSCRKSPHATALPSFGRSMSTSAVKERTSMEELRSLRIVTAVKTPYLSDGRFDLDTYDNLVNMQIAKGVEGILVAGTTGEGYLMTWDEQIMLIAHTVNSFGDKVKVIGNAGSNCTSEAITATEQGFAVGMDAAMHINPYYGKTSSDGLIAHYNSVLSIGPVIIYNVPTRTSHDIPPSVVETLSGNPNLVGIKECIGNERVKMYTSKGLHVWTGNDEESHDARWECGATGLHSVAGNLVPGLMRELMFEGKNPTLNAKLKPLFDWLFHVPVPVAVNTALAQLGVIRPIFRLPHVPVPVEKRKEFVNLVKEIGRENFVGEKDVQVLDDDEFIVVARY</sequence>
<evidence type="ECO:0000313" key="15">
    <source>
        <dbReference type="Proteomes" id="UP000236291"/>
    </source>
</evidence>
<evidence type="ECO:0000256" key="9">
    <source>
        <dbReference type="ARBA" id="ARBA00023270"/>
    </source>
</evidence>
<dbReference type="InterPro" id="IPR036875">
    <property type="entry name" value="Znf_CCHC_sf"/>
</dbReference>
<dbReference type="PRINTS" id="PR00146">
    <property type="entry name" value="DHPICSNTHASE"/>
</dbReference>
<keyword evidence="5" id="KW-0028">Amino-acid biosynthesis</keyword>
<reference evidence="14 15" key="2">
    <citation type="journal article" date="2017" name="Front. Plant Sci.">
        <title>Gene Classification and Mining of Molecular Markers Useful in Red Clover (Trifolium pratense) Breeding.</title>
        <authorList>
            <person name="Istvanek J."/>
            <person name="Dluhosova J."/>
            <person name="Dluhos P."/>
            <person name="Patkova L."/>
            <person name="Nedelnik J."/>
            <person name="Repkova J."/>
        </authorList>
    </citation>
    <scope>NUCLEOTIDE SEQUENCE [LARGE SCALE GENOMIC DNA]</scope>
    <source>
        <strain evidence="15">cv. Tatra</strain>
        <tissue evidence="14">Young leaves</tissue>
    </source>
</reference>
<name>A0A2K3NEN8_TRIPR</name>
<dbReference type="PANTHER" id="PTHR12128">
    <property type="entry name" value="DIHYDRODIPICOLINATE SYNTHASE"/>
    <property type="match status" value="1"/>
</dbReference>
<evidence type="ECO:0000256" key="7">
    <source>
        <dbReference type="ARBA" id="ARBA00023154"/>
    </source>
</evidence>
<dbReference type="InterPro" id="IPR013785">
    <property type="entry name" value="Aldolase_TIM"/>
</dbReference>
<dbReference type="EC" id="4.3.3.7" evidence="4"/>
<reference evidence="14 15" key="1">
    <citation type="journal article" date="2014" name="Am. J. Bot.">
        <title>Genome assembly and annotation for red clover (Trifolium pratense; Fabaceae).</title>
        <authorList>
            <person name="Istvanek J."/>
            <person name="Jaros M."/>
            <person name="Krenek A."/>
            <person name="Repkova J."/>
        </authorList>
    </citation>
    <scope>NUCLEOTIDE SEQUENCE [LARGE SCALE GENOMIC DNA]</scope>
    <source>
        <strain evidence="15">cv. Tatra</strain>
        <tissue evidence="14">Young leaves</tissue>
    </source>
</reference>
<feature type="region of interest" description="Disordered" evidence="12">
    <location>
        <begin position="137"/>
        <end position="159"/>
    </location>
</feature>
<evidence type="ECO:0000256" key="3">
    <source>
        <dbReference type="ARBA" id="ARBA00007592"/>
    </source>
</evidence>
<evidence type="ECO:0000256" key="6">
    <source>
        <dbReference type="ARBA" id="ARBA00022915"/>
    </source>
</evidence>
<dbReference type="SUPFAM" id="SSF57756">
    <property type="entry name" value="Retrovirus zinc finger-like domains"/>
    <property type="match status" value="1"/>
</dbReference>
<dbReference type="STRING" id="57577.A0A2K3NEN8"/>
<evidence type="ECO:0000256" key="8">
    <source>
        <dbReference type="ARBA" id="ARBA00023239"/>
    </source>
</evidence>
<dbReference type="GO" id="GO:0008270">
    <property type="term" value="F:zinc ion binding"/>
    <property type="evidence" value="ECO:0007669"/>
    <property type="project" value="UniProtKB-KW"/>
</dbReference>
<dbReference type="GO" id="GO:0008840">
    <property type="term" value="F:4-hydroxy-tetrahydrodipicolinate synthase activity"/>
    <property type="evidence" value="ECO:0007669"/>
    <property type="project" value="UniProtKB-EC"/>
</dbReference>
<dbReference type="GO" id="GO:0003676">
    <property type="term" value="F:nucleic acid binding"/>
    <property type="evidence" value="ECO:0007669"/>
    <property type="project" value="InterPro"/>
</dbReference>
<evidence type="ECO:0000256" key="4">
    <source>
        <dbReference type="ARBA" id="ARBA00012086"/>
    </source>
</evidence>
<feature type="domain" description="CCHC-type" evidence="13">
    <location>
        <begin position="85"/>
        <end position="101"/>
    </location>
</feature>
<evidence type="ECO:0000259" key="13">
    <source>
        <dbReference type="PROSITE" id="PS50158"/>
    </source>
</evidence>